<protein>
    <recommendedName>
        <fullName evidence="1">DAGKc domain-containing protein</fullName>
    </recommendedName>
</protein>
<organism evidence="2 3">
    <name type="scientific">Desmophyllum pertusum</name>
    <dbReference type="NCBI Taxonomy" id="174260"/>
    <lineage>
        <taxon>Eukaryota</taxon>
        <taxon>Metazoa</taxon>
        <taxon>Cnidaria</taxon>
        <taxon>Anthozoa</taxon>
        <taxon>Hexacorallia</taxon>
        <taxon>Scleractinia</taxon>
        <taxon>Caryophylliina</taxon>
        <taxon>Caryophylliidae</taxon>
        <taxon>Desmophyllum</taxon>
    </lineage>
</organism>
<dbReference type="Pfam" id="PF19280">
    <property type="entry name" value="CERK_C"/>
    <property type="match status" value="1"/>
</dbReference>
<accession>A0A9W9Z862</accession>
<feature type="domain" description="DAGKc" evidence="1">
    <location>
        <begin position="126"/>
        <end position="276"/>
    </location>
</feature>
<keyword evidence="3" id="KW-1185">Reference proteome</keyword>
<comment type="caution">
    <text evidence="2">The sequence shown here is derived from an EMBL/GenBank/DDBJ whole genome shotgun (WGS) entry which is preliminary data.</text>
</comment>
<sequence>MANGCVALRSVLDVDGKSFDVVLSDTCISWGHVGIEEYGGLGNSCFKKSLPLSEVFAVVPHNTKAVQSTEGEIELASFKSSSFCVYAVKRSKKHKWREKTFVFDCEDVCLCQEWIDSILNILSGFNRPKRLLVFINPIGGKRLGRKIYTEQVQPLFELANIKVDIIVTQKANHARDYLLGEGLEKIDGVISVGGDGMFHEVLNGLVIRAQRDAMLDSTSHDFQPVPLNIPIGIIPAGSTDAIAFCTTGNNDPITSALHIILGDNQPLDVCCVKRKNEVLRYSVAMAAYGFFGDVMQDSEKLRWMGPKRYDLSGFKKFMSNRGYEGVVSFLPAQNVENSPQDNSRCRSGCNVCHDVCDSSLQQHSQQSTTGWHSIKGRFISVIGANISCACAKSPEGLSPERTSG</sequence>
<dbReference type="OrthoDB" id="530923at2759"/>
<dbReference type="SUPFAM" id="SSF111331">
    <property type="entry name" value="NAD kinase/diacylglycerol kinase-like"/>
    <property type="match status" value="1"/>
</dbReference>
<dbReference type="AlphaFoldDB" id="A0A9W9Z862"/>
<dbReference type="GO" id="GO:0001729">
    <property type="term" value="F:ceramide kinase activity"/>
    <property type="evidence" value="ECO:0007669"/>
    <property type="project" value="TreeGrafter"/>
</dbReference>
<dbReference type="InterPro" id="IPR016064">
    <property type="entry name" value="NAD/diacylglycerol_kinase_sf"/>
</dbReference>
<dbReference type="InterPro" id="IPR001206">
    <property type="entry name" value="Diacylglycerol_kinase_cat_dom"/>
</dbReference>
<evidence type="ECO:0000313" key="3">
    <source>
        <dbReference type="Proteomes" id="UP001163046"/>
    </source>
</evidence>
<gene>
    <name evidence="2" type="ORF">OS493_033324</name>
</gene>
<dbReference type="InterPro" id="IPR017438">
    <property type="entry name" value="ATP-NAD_kinase_N"/>
</dbReference>
<reference evidence="2" key="1">
    <citation type="submission" date="2023-01" db="EMBL/GenBank/DDBJ databases">
        <title>Genome assembly of the deep-sea coral Lophelia pertusa.</title>
        <authorList>
            <person name="Herrera S."/>
            <person name="Cordes E."/>
        </authorList>
    </citation>
    <scope>NUCLEOTIDE SEQUENCE</scope>
    <source>
        <strain evidence="2">USNM1676648</strain>
        <tissue evidence="2">Polyp</tissue>
    </source>
</reference>
<dbReference type="Proteomes" id="UP001163046">
    <property type="component" value="Unassembled WGS sequence"/>
</dbReference>
<evidence type="ECO:0000313" key="2">
    <source>
        <dbReference type="EMBL" id="KAJ7376701.1"/>
    </source>
</evidence>
<dbReference type="GO" id="GO:0016020">
    <property type="term" value="C:membrane"/>
    <property type="evidence" value="ECO:0007669"/>
    <property type="project" value="GOC"/>
</dbReference>
<dbReference type="Pfam" id="PF00781">
    <property type="entry name" value="DAGK_cat"/>
    <property type="match status" value="1"/>
</dbReference>
<dbReference type="PANTHER" id="PTHR12358">
    <property type="entry name" value="SPHINGOSINE KINASE"/>
    <property type="match status" value="1"/>
</dbReference>
<evidence type="ECO:0000259" key="1">
    <source>
        <dbReference type="PROSITE" id="PS50146"/>
    </source>
</evidence>
<dbReference type="GO" id="GO:0006672">
    <property type="term" value="P:ceramide metabolic process"/>
    <property type="evidence" value="ECO:0007669"/>
    <property type="project" value="TreeGrafter"/>
</dbReference>
<dbReference type="Pfam" id="PF25382">
    <property type="entry name" value="PH_CERK"/>
    <property type="match status" value="1"/>
</dbReference>
<dbReference type="InterPro" id="IPR050187">
    <property type="entry name" value="Lipid_Phosphate_FormReg"/>
</dbReference>
<name>A0A9W9Z862_9CNID</name>
<dbReference type="PROSITE" id="PS50146">
    <property type="entry name" value="DAGK"/>
    <property type="match status" value="1"/>
</dbReference>
<proteinExistence type="predicted"/>
<dbReference type="SMART" id="SM00046">
    <property type="entry name" value="DAGKc"/>
    <property type="match status" value="1"/>
</dbReference>
<dbReference type="InterPro" id="IPR057465">
    <property type="entry name" value="CERK_PH"/>
</dbReference>
<dbReference type="EMBL" id="MU826393">
    <property type="protein sequence ID" value="KAJ7376701.1"/>
    <property type="molecule type" value="Genomic_DNA"/>
</dbReference>
<dbReference type="Gene3D" id="3.40.50.10330">
    <property type="entry name" value="Probable inorganic polyphosphate/atp-NAD kinase, domain 1"/>
    <property type="match status" value="1"/>
</dbReference>
<dbReference type="InterPro" id="IPR045363">
    <property type="entry name" value="CERK_C"/>
</dbReference>
<dbReference type="PANTHER" id="PTHR12358:SF111">
    <property type="entry name" value="CERAMIDE KINASE, ISOFORM A"/>
    <property type="match status" value="1"/>
</dbReference>
<dbReference type="Gene3D" id="2.60.200.40">
    <property type="match status" value="1"/>
</dbReference>